<evidence type="ECO:0000313" key="3">
    <source>
        <dbReference type="Proteomes" id="UP000199072"/>
    </source>
</evidence>
<dbReference type="SUPFAM" id="SSF50630">
    <property type="entry name" value="Acid proteases"/>
    <property type="match status" value="1"/>
</dbReference>
<dbReference type="STRING" id="1391627.SAMN05216464_114139"/>
<evidence type="ECO:0000313" key="2">
    <source>
        <dbReference type="EMBL" id="SDF22563.1"/>
    </source>
</evidence>
<feature type="signal peptide" evidence="1">
    <location>
        <begin position="1"/>
        <end position="25"/>
    </location>
</feature>
<dbReference type="AlphaFoldDB" id="A0A1G7JCF8"/>
<accession>A0A1G7JCF8</accession>
<keyword evidence="3" id="KW-1185">Reference proteome</keyword>
<evidence type="ECO:0000256" key="1">
    <source>
        <dbReference type="SAM" id="SignalP"/>
    </source>
</evidence>
<reference evidence="2 3" key="1">
    <citation type="submission" date="2016-10" db="EMBL/GenBank/DDBJ databases">
        <authorList>
            <person name="de Groot N.N."/>
        </authorList>
    </citation>
    <scope>NUCLEOTIDE SEQUENCE [LARGE SCALE GENOMIC DNA]</scope>
    <source>
        <strain evidence="2 3">47C3B</strain>
    </source>
</reference>
<dbReference type="EMBL" id="FNAI01000014">
    <property type="protein sequence ID" value="SDF22563.1"/>
    <property type="molecule type" value="Genomic_DNA"/>
</dbReference>
<dbReference type="InterPro" id="IPR021109">
    <property type="entry name" value="Peptidase_aspartic_dom_sf"/>
</dbReference>
<proteinExistence type="predicted"/>
<evidence type="ECO:0008006" key="4">
    <source>
        <dbReference type="Google" id="ProtNLM"/>
    </source>
</evidence>
<feature type="chain" id="PRO_5011545979" description="Aspartyl protease" evidence="1">
    <location>
        <begin position="26"/>
        <end position="368"/>
    </location>
</feature>
<dbReference type="Proteomes" id="UP000199072">
    <property type="component" value="Unassembled WGS sequence"/>
</dbReference>
<dbReference type="RefSeq" id="WP_091153880.1">
    <property type="nucleotide sequence ID" value="NZ_FNAI01000014.1"/>
</dbReference>
<gene>
    <name evidence="2" type="ORF">SAMN05216464_114139</name>
</gene>
<dbReference type="PROSITE" id="PS51257">
    <property type="entry name" value="PROKAR_LIPOPROTEIN"/>
    <property type="match status" value="1"/>
</dbReference>
<name>A0A1G7JCF8_9SPHI</name>
<dbReference type="OrthoDB" id="790019at2"/>
<protein>
    <recommendedName>
        <fullName evidence="4">Aspartyl protease</fullName>
    </recommendedName>
</protein>
<sequence>MKKTEPSLFKLQVVICLLSALFLYACKKDSTTPSVKAVVNATPFTLGLYEYANGSNKRIFIPITQIGTQTVNYGAIFDTGSPGMTMDATDILPATMITAAGIQFTGDSTIVNGITVTSKTATISYGDATGTTKEYGNLAYANVTIGNSLGNTILKRVPFFLYYKIIDNDGKQLPAHSADVFGVSPGTSNTRSEILSPLRFYDFGTGLTNGFKLATLSTGSFNSTATYVSNLLTIGLTSTDLSSAGFIMHPLTNYTNGGYSPNIPGTITYGSTTIAAQFLFDTGTPSITVIENKLATTALGQLPANTQVTLTTDKGFTYTYSTTSTGNLTEIQNPNNTQDFRTVLSIDFFLKNEYLTDYGNHQIGLKNN</sequence>
<organism evidence="2 3">
    <name type="scientific">Mucilaginibacter pineti</name>
    <dbReference type="NCBI Taxonomy" id="1391627"/>
    <lineage>
        <taxon>Bacteria</taxon>
        <taxon>Pseudomonadati</taxon>
        <taxon>Bacteroidota</taxon>
        <taxon>Sphingobacteriia</taxon>
        <taxon>Sphingobacteriales</taxon>
        <taxon>Sphingobacteriaceae</taxon>
        <taxon>Mucilaginibacter</taxon>
    </lineage>
</organism>
<keyword evidence="1" id="KW-0732">Signal</keyword>